<protein>
    <recommendedName>
        <fullName evidence="5">DUF3893 domain-containing protein</fullName>
    </recommendedName>
</protein>
<gene>
    <name evidence="4" type="ORF">IEC33019_1517</name>
</gene>
<dbReference type="Pfam" id="PF13111">
    <property type="entry name" value="pPIWI_RE_X"/>
    <property type="match status" value="1"/>
</dbReference>
<proteinExistence type="predicted"/>
<dbReference type="AlphaFoldDB" id="A0A1B2F4T6"/>
<evidence type="ECO:0000259" key="2">
    <source>
        <dbReference type="Pfam" id="PF13111"/>
    </source>
</evidence>
<organism evidence="4">
    <name type="scientific">Pseudomonas putida</name>
    <name type="common">Arthrobacter siderocapsulatus</name>
    <dbReference type="NCBI Taxonomy" id="303"/>
    <lineage>
        <taxon>Bacteria</taxon>
        <taxon>Pseudomonadati</taxon>
        <taxon>Pseudomonadota</taxon>
        <taxon>Gammaproteobacteria</taxon>
        <taxon>Pseudomonadales</taxon>
        <taxon>Pseudomonadaceae</taxon>
        <taxon>Pseudomonas</taxon>
    </lineage>
</organism>
<dbReference type="Pfam" id="PF18157">
    <property type="entry name" value="MID_pPIWI_RE"/>
    <property type="match status" value="1"/>
</dbReference>
<dbReference type="InterPro" id="IPR025085">
    <property type="entry name" value="pPIWI_RE_X"/>
</dbReference>
<dbReference type="InterPro" id="IPR024996">
    <property type="entry name" value="RNaseH_pPIWI_RE"/>
</dbReference>
<evidence type="ECO:0000259" key="3">
    <source>
        <dbReference type="Pfam" id="PF18157"/>
    </source>
</evidence>
<reference evidence="4" key="1">
    <citation type="submission" date="2016-07" db="EMBL/GenBank/DDBJ databases">
        <title>New class B carbapenemase carried by novel plasmid in Pseudomonas putida enviromental strain in eastern Amazonia.</title>
        <authorList>
            <person name="Souza C.O."/>
            <person name="Lima K.V."/>
            <person name="Brasiliense D.M."/>
            <person name="Perez-Chaparro P.J."/>
            <person name="Mamizuka E.M."/>
            <person name="Lima M.O."/>
            <person name="Lima L.N."/>
            <person name="McCulloch J.A."/>
        </authorList>
    </citation>
    <scope>NUCLEOTIDE SEQUENCE [LARGE SCALE GENOMIC DNA]</scope>
    <source>
        <strain evidence="4">IEC33019</strain>
    </source>
</reference>
<evidence type="ECO:0000259" key="1">
    <source>
        <dbReference type="Pfam" id="PF13032"/>
    </source>
</evidence>
<evidence type="ECO:0008006" key="5">
    <source>
        <dbReference type="Google" id="ProtNLM"/>
    </source>
</evidence>
<feature type="domain" description="Prokaryotic pPIWI-RE MID" evidence="3">
    <location>
        <begin position="411"/>
        <end position="510"/>
    </location>
</feature>
<dbReference type="EMBL" id="CP016634">
    <property type="protein sequence ID" value="ANY87083.1"/>
    <property type="molecule type" value="Genomic_DNA"/>
</dbReference>
<accession>A0A1B2F4T6</accession>
<feature type="domain" description="pPIWI-RE module N-terminal" evidence="2">
    <location>
        <begin position="19"/>
        <end position="232"/>
    </location>
</feature>
<dbReference type="InterPro" id="IPR040496">
    <property type="entry name" value="MID_pPIWI_RE"/>
</dbReference>
<dbReference type="RefSeq" id="WP_172959804.1">
    <property type="nucleotide sequence ID" value="NZ_CP016634.1"/>
</dbReference>
<name>A0A1B2F4T6_PSEPU</name>
<feature type="domain" description="pPIWI-RE RNaseH" evidence="1">
    <location>
        <begin position="535"/>
        <end position="770"/>
    </location>
</feature>
<evidence type="ECO:0000313" key="4">
    <source>
        <dbReference type="EMBL" id="ANY87083.1"/>
    </source>
</evidence>
<sequence>MTTEHLRTNLFRFDPAELGHVYQTVVDPEFYDAWRAIEAVAPFKDRNLPTRGLQEVLAVISRGPVKANSRPSTRSDAPALLMLNEIPLSILNDALEMWGEEVLKSYRHSLPGVAKQLVIKELIPLQASALFTPTATNGSAYAVVPWLVGQRMAAKLMKTEPGAPVKLFETADYRHNRDGMTLLTWDTPILAAEDGEIAHHALDLKLSMLPGHQKPYLDLRVHINRVMPNWVGKKLHAWVNSNNGIVCCRVKTPPAVDGKWVTHYVHPTSRILGYLGFDPLPAIVEGSIPIDSCIRPIFGTTPSKSAIGAGAGPLFFDEASFHLTECVPGTKPMLAQRVISAFRRKRLVGESTLPGLPVMVLASSADLVMRLHEATNALATQAKLFKRLEAPKFELKRLSVSDTATHLLQPCEHDANMEAWFKSEVLPEIQRTSAQVVIVETTPELARKKVGDPKHKLRDLFARHGVRTQFIFHPPIKPRRAQRGKPDADHQSLNALIECIRLHGLIPMPLPEAPRLASNTMILSVYLERISDGGGYDHLPVITRIETGSQRAEVFWGSHEDGAVGRWYPYGEAVALIHSTKKLLSEQEVKRLVNQAFLAPRRTLEQPLIVCLDKGLARIYKMLQDAPAGDLPPVPNNAAVVRVRCDENSALVTGNHSKSPATPAHIGNHIALYSAEDDSRVHYVVSPSRHYNKESSHRNANRYSADEGLDKPWHQLGVTELVVLQPGDFLNEAVVAEGIGLLCRHAPLWDWYIRLPGPMHLGKKIAADHPYVEAHRSSFA</sequence>
<dbReference type="Pfam" id="PF13032">
    <property type="entry name" value="RNaseH_pPIWI_RE"/>
    <property type="match status" value="1"/>
</dbReference>